<feature type="region of interest" description="Disordered" evidence="2">
    <location>
        <begin position="351"/>
        <end position="370"/>
    </location>
</feature>
<gene>
    <name evidence="3" type="ORF">ORV05_10460</name>
</gene>
<protein>
    <submittedName>
        <fullName evidence="3">Uncharacterized protein</fullName>
    </submittedName>
</protein>
<proteinExistence type="predicted"/>
<name>A0ABY7B753_9PSEU</name>
<evidence type="ECO:0000256" key="2">
    <source>
        <dbReference type="SAM" id="MobiDB-lite"/>
    </source>
</evidence>
<keyword evidence="4" id="KW-1185">Reference proteome</keyword>
<evidence type="ECO:0000313" key="3">
    <source>
        <dbReference type="EMBL" id="WAL68162.1"/>
    </source>
</evidence>
<dbReference type="EMBL" id="CP113836">
    <property type="protein sequence ID" value="WAL68162.1"/>
    <property type="molecule type" value="Genomic_DNA"/>
</dbReference>
<feature type="region of interest" description="Disordered" evidence="2">
    <location>
        <begin position="323"/>
        <end position="346"/>
    </location>
</feature>
<sequence>MYSLWQHGVLAVPGGAGALGHAREVLLGESAEPVQIGELSSPVPDRVLLEATWVEGRAQVRALLVLDEPEDGGGRLRWRLLALSDRAWQPSSSSPVTRLGLPEVGVCSDPAGVPMLIAPDNHVGSSGADTEAWGAQTAARLRHPDRSAGLAVVTVEAVTDVANDPSVMLPQFGWPGLLTCVIIDESARTALNHHCRETPVPERGARLFPAVCDTVPADVLQTSHLTKSGLATMVRRVLAARQDAPLPVWAGEKDIAAWIERAPAAAAAGAGVREHSEPPQPRSAPPEPGWIERERLLAEENARLRTELAQAQETIAGLRRALDAQRGPAAPAPLPPGGRHHRPQPVAVAPTSEHARFPRQGMPPAPPRHAAGNRPVTSDAFGSFGELISAARSRLKLLVIGADPDEAGALDSHPRAALLRREAWRALCTLQVYAHAKATAHAQRRRLGPELRNLLQFVSSGQEGALIGEASIKLKEPPDLAQHPVYRRRRTYPVPKTVDDSGWAFFPAHIRLGGESGVRLQFLDDTSRTGNVYIGYIGEDRSAL</sequence>
<organism evidence="3 4">
    <name type="scientific">Amycolatopsis cynarae</name>
    <dbReference type="NCBI Taxonomy" id="2995223"/>
    <lineage>
        <taxon>Bacteria</taxon>
        <taxon>Bacillati</taxon>
        <taxon>Actinomycetota</taxon>
        <taxon>Actinomycetes</taxon>
        <taxon>Pseudonocardiales</taxon>
        <taxon>Pseudonocardiaceae</taxon>
        <taxon>Amycolatopsis</taxon>
    </lineage>
</organism>
<dbReference type="Proteomes" id="UP001163203">
    <property type="component" value="Chromosome"/>
</dbReference>
<accession>A0ABY7B753</accession>
<evidence type="ECO:0000313" key="4">
    <source>
        <dbReference type="Proteomes" id="UP001163203"/>
    </source>
</evidence>
<feature type="compositionally biased region" description="Pro residues" evidence="2">
    <location>
        <begin position="278"/>
        <end position="288"/>
    </location>
</feature>
<feature type="coiled-coil region" evidence="1">
    <location>
        <begin position="294"/>
        <end position="321"/>
    </location>
</feature>
<keyword evidence="1" id="KW-0175">Coiled coil</keyword>
<reference evidence="3" key="1">
    <citation type="submission" date="2022-11" db="EMBL/GenBank/DDBJ databases">
        <authorList>
            <person name="Mo P."/>
        </authorList>
    </citation>
    <scope>NUCLEOTIDE SEQUENCE</scope>
    <source>
        <strain evidence="3">HUAS 11-8</strain>
    </source>
</reference>
<dbReference type="RefSeq" id="WP_268758257.1">
    <property type="nucleotide sequence ID" value="NZ_CP113836.1"/>
</dbReference>
<evidence type="ECO:0000256" key="1">
    <source>
        <dbReference type="SAM" id="Coils"/>
    </source>
</evidence>
<feature type="region of interest" description="Disordered" evidence="2">
    <location>
        <begin position="268"/>
        <end position="289"/>
    </location>
</feature>